<keyword evidence="9 12" id="KW-0949">S-adenosyl-L-methionine</keyword>
<dbReference type="SUPFAM" id="SSF88697">
    <property type="entry name" value="PUA domain-like"/>
    <property type="match status" value="1"/>
</dbReference>
<proteinExistence type="inferred from homology"/>
<keyword evidence="5 12" id="KW-0963">Cytoplasm</keyword>
<dbReference type="InterPro" id="IPR029026">
    <property type="entry name" value="tRNA_m1G_MTases_N"/>
</dbReference>
<evidence type="ECO:0000256" key="9">
    <source>
        <dbReference type="ARBA" id="ARBA00022691"/>
    </source>
</evidence>
<comment type="function">
    <text evidence="10 12">Specifically methylates the N3 position of the uracil ring of uridine 1498 (m3U1498) in 16S rRNA. Acts on the fully assembled 30S ribosomal subunit.</text>
</comment>
<dbReference type="InterPro" id="IPR006700">
    <property type="entry name" value="RsmE"/>
</dbReference>
<dbReference type="NCBIfam" id="NF008694">
    <property type="entry name" value="PRK11713.3-2"/>
    <property type="match status" value="1"/>
</dbReference>
<dbReference type="InterPro" id="IPR029028">
    <property type="entry name" value="Alpha/beta_knot_MTases"/>
</dbReference>
<evidence type="ECO:0000256" key="10">
    <source>
        <dbReference type="ARBA" id="ARBA00025699"/>
    </source>
</evidence>
<keyword evidence="14" id="KW-1185">Reference proteome</keyword>
<reference evidence="13 14" key="1">
    <citation type="submission" date="2017-07" db="EMBL/GenBank/DDBJ databases">
        <title>A draft genome sequence of Komagataeibacter xylinus LMG 1515.</title>
        <authorList>
            <person name="Skraban J."/>
            <person name="Cleenwerck I."/>
            <person name="Vandamme P."/>
            <person name="Trcek J."/>
        </authorList>
    </citation>
    <scope>NUCLEOTIDE SEQUENCE [LARGE SCALE GENOMIC DNA]</scope>
    <source>
        <strain evidence="13 14">LMG 1515</strain>
    </source>
</reference>
<dbReference type="Pfam" id="PF04452">
    <property type="entry name" value="Methyltrans_RNA"/>
    <property type="match status" value="1"/>
</dbReference>
<comment type="similarity">
    <text evidence="2 12">Belongs to the RNA methyltransferase RsmE family.</text>
</comment>
<protein>
    <recommendedName>
        <fullName evidence="4 12">Ribosomal RNA small subunit methyltransferase E</fullName>
        <ecNumber evidence="3 12">2.1.1.193</ecNumber>
    </recommendedName>
</protein>
<evidence type="ECO:0000256" key="5">
    <source>
        <dbReference type="ARBA" id="ARBA00022490"/>
    </source>
</evidence>
<dbReference type="InterPro" id="IPR046886">
    <property type="entry name" value="RsmE_MTase_dom"/>
</dbReference>
<evidence type="ECO:0000313" key="13">
    <source>
        <dbReference type="EMBL" id="PYD58084.1"/>
    </source>
</evidence>
<evidence type="ECO:0000256" key="7">
    <source>
        <dbReference type="ARBA" id="ARBA00022603"/>
    </source>
</evidence>
<keyword evidence="7 12" id="KW-0489">Methyltransferase</keyword>
<dbReference type="EC" id="2.1.1.193" evidence="3 12"/>
<evidence type="ECO:0000256" key="8">
    <source>
        <dbReference type="ARBA" id="ARBA00022679"/>
    </source>
</evidence>
<evidence type="ECO:0000256" key="12">
    <source>
        <dbReference type="PIRNR" id="PIRNR015601"/>
    </source>
</evidence>
<name>A0A318PKH9_KOMXY</name>
<dbReference type="GO" id="GO:0070475">
    <property type="term" value="P:rRNA base methylation"/>
    <property type="evidence" value="ECO:0007669"/>
    <property type="project" value="TreeGrafter"/>
</dbReference>
<dbReference type="NCBIfam" id="TIGR00046">
    <property type="entry name" value="RsmE family RNA methyltransferase"/>
    <property type="match status" value="1"/>
</dbReference>
<dbReference type="PANTHER" id="PTHR30027:SF3">
    <property type="entry name" value="16S RRNA (URACIL(1498)-N(3))-METHYLTRANSFERASE"/>
    <property type="match status" value="1"/>
</dbReference>
<dbReference type="Gene3D" id="2.40.240.20">
    <property type="entry name" value="Hypothetical PUA domain-like, domain 1"/>
    <property type="match status" value="1"/>
</dbReference>
<dbReference type="PANTHER" id="PTHR30027">
    <property type="entry name" value="RIBOSOMAL RNA SMALL SUBUNIT METHYLTRANSFERASE E"/>
    <property type="match status" value="1"/>
</dbReference>
<comment type="caution">
    <text evidence="13">The sequence shown here is derived from an EMBL/GenBank/DDBJ whole genome shotgun (WGS) entry which is preliminary data.</text>
</comment>
<dbReference type="AlphaFoldDB" id="A0A318PKH9"/>
<comment type="catalytic activity">
    <reaction evidence="11 12">
        <text>uridine(1498) in 16S rRNA + S-adenosyl-L-methionine = N(3)-methyluridine(1498) in 16S rRNA + S-adenosyl-L-homocysteine + H(+)</text>
        <dbReference type="Rhea" id="RHEA:42920"/>
        <dbReference type="Rhea" id="RHEA-COMP:10283"/>
        <dbReference type="Rhea" id="RHEA-COMP:10284"/>
        <dbReference type="ChEBI" id="CHEBI:15378"/>
        <dbReference type="ChEBI" id="CHEBI:57856"/>
        <dbReference type="ChEBI" id="CHEBI:59789"/>
        <dbReference type="ChEBI" id="CHEBI:65315"/>
        <dbReference type="ChEBI" id="CHEBI:74502"/>
        <dbReference type="EC" id="2.1.1.193"/>
    </reaction>
</comment>
<evidence type="ECO:0000313" key="14">
    <source>
        <dbReference type="Proteomes" id="UP000248257"/>
    </source>
</evidence>
<evidence type="ECO:0000256" key="4">
    <source>
        <dbReference type="ARBA" id="ARBA00013673"/>
    </source>
</evidence>
<dbReference type="Gene3D" id="3.40.1280.10">
    <property type="match status" value="1"/>
</dbReference>
<dbReference type="InterPro" id="IPR046887">
    <property type="entry name" value="RsmE_PUA-like"/>
</dbReference>
<dbReference type="SUPFAM" id="SSF75217">
    <property type="entry name" value="alpha/beta knot"/>
    <property type="match status" value="1"/>
</dbReference>
<evidence type="ECO:0000256" key="2">
    <source>
        <dbReference type="ARBA" id="ARBA00005528"/>
    </source>
</evidence>
<dbReference type="PIRSF" id="PIRSF015601">
    <property type="entry name" value="MTase_slr0722"/>
    <property type="match status" value="1"/>
</dbReference>
<dbReference type="OrthoDB" id="9815641at2"/>
<evidence type="ECO:0000256" key="11">
    <source>
        <dbReference type="ARBA" id="ARBA00047944"/>
    </source>
</evidence>
<comment type="subcellular location">
    <subcellularLocation>
        <location evidence="1 12">Cytoplasm</location>
    </subcellularLocation>
</comment>
<dbReference type="GO" id="GO:0070042">
    <property type="term" value="F:rRNA (uridine-N3-)-methyltransferase activity"/>
    <property type="evidence" value="ECO:0007669"/>
    <property type="project" value="TreeGrafter"/>
</dbReference>
<dbReference type="Proteomes" id="UP000248257">
    <property type="component" value="Unassembled WGS sequence"/>
</dbReference>
<dbReference type="NCBIfam" id="NF008696">
    <property type="entry name" value="PRK11713.3-5"/>
    <property type="match status" value="1"/>
</dbReference>
<organism evidence="13 14">
    <name type="scientific">Komagataeibacter xylinus</name>
    <name type="common">Gluconacetobacter xylinus</name>
    <dbReference type="NCBI Taxonomy" id="28448"/>
    <lineage>
        <taxon>Bacteria</taxon>
        <taxon>Pseudomonadati</taxon>
        <taxon>Pseudomonadota</taxon>
        <taxon>Alphaproteobacteria</taxon>
        <taxon>Acetobacterales</taxon>
        <taxon>Acetobacteraceae</taxon>
        <taxon>Komagataeibacter</taxon>
    </lineage>
</organism>
<gene>
    <name evidence="13" type="ORF">CFR75_03205</name>
</gene>
<accession>A0A318PKH9</accession>
<dbReference type="RefSeq" id="WP_061271702.1">
    <property type="nucleotide sequence ID" value="NZ_CBCRXN010000001.1"/>
</dbReference>
<dbReference type="Pfam" id="PF20260">
    <property type="entry name" value="PUA_4"/>
    <property type="match status" value="1"/>
</dbReference>
<dbReference type="GO" id="GO:0005737">
    <property type="term" value="C:cytoplasm"/>
    <property type="evidence" value="ECO:0007669"/>
    <property type="project" value="UniProtKB-SubCell"/>
</dbReference>
<dbReference type="STRING" id="1220579.GCA_001571345_00390"/>
<sequence>MRDCPRLFIPPASLPPMAVDALFDLEPGQAHYLGTVMRQQAGAVVEVFNARDGAWQGVIEHLRRDRCRIRVVEQTRAPAATPGLCLVFAPLKRDATETVIRMGTELGVTHFRPVVTERTNTHRINADRLNAIAIEAAEQCERLDVPAIDPLAPLTTVLSQWPDDTALFAALERRPQGVAAPTPHVGDGVLIGPEGGFSPREHEMLCRQAFVRPLWLGALVLRADTAAAAALALVGSGLNVLCDKTS</sequence>
<evidence type="ECO:0000256" key="1">
    <source>
        <dbReference type="ARBA" id="ARBA00004496"/>
    </source>
</evidence>
<dbReference type="EMBL" id="NKUC01000004">
    <property type="protein sequence ID" value="PYD58084.1"/>
    <property type="molecule type" value="Genomic_DNA"/>
</dbReference>
<keyword evidence="8 12" id="KW-0808">Transferase</keyword>
<keyword evidence="6 12" id="KW-0698">rRNA processing</keyword>
<evidence type="ECO:0000256" key="6">
    <source>
        <dbReference type="ARBA" id="ARBA00022552"/>
    </source>
</evidence>
<dbReference type="InterPro" id="IPR015947">
    <property type="entry name" value="PUA-like_sf"/>
</dbReference>
<dbReference type="CDD" id="cd18084">
    <property type="entry name" value="RsmE-like"/>
    <property type="match status" value="1"/>
</dbReference>
<evidence type="ECO:0000256" key="3">
    <source>
        <dbReference type="ARBA" id="ARBA00012328"/>
    </source>
</evidence>